<accession>A0ABZ2WQ52</accession>
<evidence type="ECO:0000313" key="2">
    <source>
        <dbReference type="Proteomes" id="UP001489902"/>
    </source>
</evidence>
<dbReference type="EMBL" id="CP151261">
    <property type="protein sequence ID" value="WZH42505.1"/>
    <property type="molecule type" value="Genomic_DNA"/>
</dbReference>
<protein>
    <submittedName>
        <fullName evidence="1">Uncharacterized protein</fullName>
    </submittedName>
</protein>
<organism evidence="1 2">
    <name type="scientific">Fusarium acuminatum</name>
    <dbReference type="NCBI Taxonomy" id="5515"/>
    <lineage>
        <taxon>Eukaryota</taxon>
        <taxon>Fungi</taxon>
        <taxon>Dikarya</taxon>
        <taxon>Ascomycota</taxon>
        <taxon>Pezizomycotina</taxon>
        <taxon>Sordariomycetes</taxon>
        <taxon>Hypocreomycetidae</taxon>
        <taxon>Hypocreales</taxon>
        <taxon>Nectriaceae</taxon>
        <taxon>Fusarium</taxon>
        <taxon>Fusarium tricinctum species complex</taxon>
    </lineage>
</organism>
<reference evidence="1 2" key="1">
    <citation type="submission" date="2024-04" db="EMBL/GenBank/DDBJ databases">
        <title>Complete genome sequence of Fusarium acuminatum.</title>
        <authorList>
            <person name="Lan B."/>
        </authorList>
    </citation>
    <scope>NUCLEOTIDE SEQUENCE [LARGE SCALE GENOMIC DNA]</scope>
    <source>
        <strain evidence="1">1A</strain>
    </source>
</reference>
<keyword evidence="2" id="KW-1185">Reference proteome</keyword>
<evidence type="ECO:0000313" key="1">
    <source>
        <dbReference type="EMBL" id="WZH42505.1"/>
    </source>
</evidence>
<sequence length="412" mass="48298">MQRMPHSTLYLFQQTCSAFRQISRDNFEEFNREFRSDGPESYCISEANYRQRQIIRDILTRSTQCEPCYSRRETGVLQREMKRLYRPFWCSACRQTHPTLFFSPEERRKQPWEYSQCLGRVGNFTLCSHKSLPAPDLVTLANICEDKEIKIVCKDQSHVPPQLAITNDPFYLTFPHSLIVRATPRLFLKAGGLPSKLHFRVNKNVEFPKLGMQDTLSDKERGTRLQDAYQASSEIQQTCCKHFDPKPFCEGRNTWNCNVCNAQHTLKRLLSDQTLCNRAPSTGDARIILQVEHTWTSTNFLSPAWLFNLEFYKDQDCDARLKRNPLYDERTKHVLWCDTPGCETGLERRWMNMAKVYLKWNAVKGTEEFDWCHRSGAGSGLPTGFWDLHWLSFTYDFFHSVGKYLEKGEQEE</sequence>
<dbReference type="Proteomes" id="UP001489902">
    <property type="component" value="Chromosome 2"/>
</dbReference>
<proteinExistence type="predicted"/>
<name>A0ABZ2WQ52_9HYPO</name>
<gene>
    <name evidence="1" type="ORF">QYS62_003501</name>
</gene>